<dbReference type="GeneID" id="36601266"/>
<gene>
    <name evidence="1" type="ORF">BBK36DRAFT_1137329</name>
</gene>
<protein>
    <submittedName>
        <fullName evidence="1">Uncharacterized protein</fullName>
    </submittedName>
</protein>
<reference evidence="2" key="1">
    <citation type="submission" date="2016-07" db="EMBL/GenBank/DDBJ databases">
        <title>Multiple horizontal gene transfer events from other fungi enriched the ability of initially mycotrophic Trichoderma (Ascomycota) to feed on dead plant biomass.</title>
        <authorList>
            <consortium name="DOE Joint Genome Institute"/>
            <person name="Atanasova L."/>
            <person name="Chenthamara K."/>
            <person name="Zhang J."/>
            <person name="Grujic M."/>
            <person name="Henrissat B."/>
            <person name="Kuo A."/>
            <person name="Aerts A."/>
            <person name="Salamov A."/>
            <person name="Lipzen A."/>
            <person name="Labutti K."/>
            <person name="Barry K."/>
            <person name="Miao Y."/>
            <person name="Rahimi M.J."/>
            <person name="Shen Q."/>
            <person name="Grigoriev I.V."/>
            <person name="Kubicek C.P."/>
            <person name="Druzhinina I.S."/>
        </authorList>
    </citation>
    <scope>NUCLEOTIDE SEQUENCE [LARGE SCALE GENOMIC DNA]</scope>
    <source>
        <strain evidence="2">TUCIM 6016</strain>
    </source>
</reference>
<name>A0A2T4BMX7_9HYPO</name>
<keyword evidence="2" id="KW-1185">Reference proteome</keyword>
<evidence type="ECO:0000313" key="1">
    <source>
        <dbReference type="EMBL" id="PTB70668.1"/>
    </source>
</evidence>
<dbReference type="AlphaFoldDB" id="A0A2T4BMX7"/>
<evidence type="ECO:0000313" key="2">
    <source>
        <dbReference type="Proteomes" id="UP000241546"/>
    </source>
</evidence>
<dbReference type="Proteomes" id="UP000241546">
    <property type="component" value="Unassembled WGS sequence"/>
</dbReference>
<organism evidence="1 2">
    <name type="scientific">Trichoderma citrinoviride</name>
    <dbReference type="NCBI Taxonomy" id="58853"/>
    <lineage>
        <taxon>Eukaryota</taxon>
        <taxon>Fungi</taxon>
        <taxon>Dikarya</taxon>
        <taxon>Ascomycota</taxon>
        <taxon>Pezizomycotina</taxon>
        <taxon>Sordariomycetes</taxon>
        <taxon>Hypocreomycetidae</taxon>
        <taxon>Hypocreales</taxon>
        <taxon>Hypocreaceae</taxon>
        <taxon>Trichoderma</taxon>
    </lineage>
</organism>
<proteinExistence type="predicted"/>
<accession>A0A2T4BMX7</accession>
<dbReference type="EMBL" id="KZ680207">
    <property type="protein sequence ID" value="PTB70668.1"/>
    <property type="molecule type" value="Genomic_DNA"/>
</dbReference>
<dbReference type="RefSeq" id="XP_024753988.1">
    <property type="nucleotide sequence ID" value="XM_024893148.1"/>
</dbReference>
<sequence length="107" mass="11401">MESCIVAPVLAFDGWLQTGNAFPGGKVEGGRWLAGTGASLIMHEEAESPNGGWVEAETARGLPHLSWSSESQGPTMRWISYDLRVRFDSAPGQGGSCGSFEAGKWKT</sequence>